<name>A0A9Q3BP33_9BASI</name>
<evidence type="ECO:0000313" key="2">
    <source>
        <dbReference type="Proteomes" id="UP000765509"/>
    </source>
</evidence>
<organism evidence="1 2">
    <name type="scientific">Austropuccinia psidii MF-1</name>
    <dbReference type="NCBI Taxonomy" id="1389203"/>
    <lineage>
        <taxon>Eukaryota</taxon>
        <taxon>Fungi</taxon>
        <taxon>Dikarya</taxon>
        <taxon>Basidiomycota</taxon>
        <taxon>Pucciniomycotina</taxon>
        <taxon>Pucciniomycetes</taxon>
        <taxon>Pucciniales</taxon>
        <taxon>Sphaerophragmiaceae</taxon>
        <taxon>Austropuccinia</taxon>
    </lineage>
</organism>
<protein>
    <submittedName>
        <fullName evidence="1">Uncharacterized protein</fullName>
    </submittedName>
</protein>
<accession>A0A9Q3BP33</accession>
<evidence type="ECO:0000313" key="1">
    <source>
        <dbReference type="EMBL" id="MBW0468568.1"/>
    </source>
</evidence>
<keyword evidence="2" id="KW-1185">Reference proteome</keyword>
<sequence length="123" mass="14237">MSPKGLYLKPPNHNLAHQSLRARNSKGPKISIDLKTKVMASGNHQSPVVTLKIKESFDPAQWTQVCRIQDWFKYGIIYHYAPFFLSNPMVMDSGLHYVISEKVPKFITPFLRKTSVIQYFNPW</sequence>
<dbReference type="Proteomes" id="UP000765509">
    <property type="component" value="Unassembled WGS sequence"/>
</dbReference>
<dbReference type="EMBL" id="AVOT02001902">
    <property type="protein sequence ID" value="MBW0468568.1"/>
    <property type="molecule type" value="Genomic_DNA"/>
</dbReference>
<gene>
    <name evidence="1" type="ORF">O181_008283</name>
</gene>
<comment type="caution">
    <text evidence="1">The sequence shown here is derived from an EMBL/GenBank/DDBJ whole genome shotgun (WGS) entry which is preliminary data.</text>
</comment>
<proteinExistence type="predicted"/>
<reference evidence="1" key="1">
    <citation type="submission" date="2021-03" db="EMBL/GenBank/DDBJ databases">
        <title>Draft genome sequence of rust myrtle Austropuccinia psidii MF-1, a brazilian biotype.</title>
        <authorList>
            <person name="Quecine M.C."/>
            <person name="Pachon D.M.R."/>
            <person name="Bonatelli M.L."/>
            <person name="Correr F.H."/>
            <person name="Franceschini L.M."/>
            <person name="Leite T.F."/>
            <person name="Margarido G.R.A."/>
            <person name="Almeida C.A."/>
            <person name="Ferrarezi J.A."/>
            <person name="Labate C.A."/>
        </authorList>
    </citation>
    <scope>NUCLEOTIDE SEQUENCE</scope>
    <source>
        <strain evidence="1">MF-1</strain>
    </source>
</reference>
<dbReference type="AlphaFoldDB" id="A0A9Q3BP33"/>